<dbReference type="GO" id="GO:0005886">
    <property type="term" value="C:plasma membrane"/>
    <property type="evidence" value="ECO:0007669"/>
    <property type="project" value="UniProtKB-SubCell"/>
</dbReference>
<comment type="subcellular location">
    <subcellularLocation>
        <location evidence="1">Cell membrane</location>
        <topology evidence="1">Multi-pass membrane protein</topology>
    </subcellularLocation>
</comment>
<feature type="transmembrane region" description="Helical" evidence="7">
    <location>
        <begin position="151"/>
        <end position="169"/>
    </location>
</feature>
<comment type="similarity">
    <text evidence="2">Belongs to the chromate ion transporter (CHR) (TC 2.A.51) family.</text>
</comment>
<dbReference type="GO" id="GO:0015109">
    <property type="term" value="F:chromate transmembrane transporter activity"/>
    <property type="evidence" value="ECO:0007669"/>
    <property type="project" value="InterPro"/>
</dbReference>
<name>A0A329QKS3_9BACL</name>
<keyword evidence="6 7" id="KW-0472">Membrane</keyword>
<sequence>MRDGKVEGSIKNLNEQFMLLIQLFWTFFRIGPSTFGGGYAMLPIIEREVVHKKKWMQEDEIGELISLAGSTPGGVGVNAAAMIGHRQAGIMGAVSAVIGVTCPTFLIVILISVFAILFRNQPKVEAALKGMNGGIIALISMAAYRTARYSIFDTTTAIAAIVTVAVLLFAGIHPLYLIISGLICGMAVIRIKNRLGLQVKMEKKSGTGSYPELEYYI</sequence>
<evidence type="ECO:0000256" key="3">
    <source>
        <dbReference type="ARBA" id="ARBA00022475"/>
    </source>
</evidence>
<proteinExistence type="inferred from homology"/>
<evidence type="ECO:0000313" key="9">
    <source>
        <dbReference type="Proteomes" id="UP000250642"/>
    </source>
</evidence>
<evidence type="ECO:0000256" key="7">
    <source>
        <dbReference type="SAM" id="Phobius"/>
    </source>
</evidence>
<reference evidence="8 9" key="1">
    <citation type="submission" date="2018-04" db="EMBL/GenBank/DDBJ databases">
        <title>Paenibacillus taichungensis Genome sequencing and assembly.</title>
        <authorList>
            <person name="Xu J."/>
            <person name="Rensing C."/>
            <person name="Mazhar H.S."/>
        </authorList>
    </citation>
    <scope>NUCLEOTIDE SEQUENCE [LARGE SCALE GENOMIC DNA]</scope>
    <source>
        <strain evidence="8 9">NC1</strain>
    </source>
</reference>
<protein>
    <submittedName>
        <fullName evidence="8">Chromate transporter</fullName>
    </submittedName>
</protein>
<accession>A0A329QKS3</accession>
<dbReference type="RefSeq" id="WP_113054868.1">
    <property type="nucleotide sequence ID" value="NZ_QEVW01000014.1"/>
</dbReference>
<keyword evidence="3" id="KW-1003">Cell membrane</keyword>
<dbReference type="PANTHER" id="PTHR43663:SF2">
    <property type="entry name" value="CHROMATE TRANSPORT PROTEIN-RELATED"/>
    <property type="match status" value="1"/>
</dbReference>
<comment type="caution">
    <text evidence="8">The sequence shown here is derived from an EMBL/GenBank/DDBJ whole genome shotgun (WGS) entry which is preliminary data.</text>
</comment>
<feature type="transmembrane region" description="Helical" evidence="7">
    <location>
        <begin position="20"/>
        <end position="45"/>
    </location>
</feature>
<evidence type="ECO:0000256" key="1">
    <source>
        <dbReference type="ARBA" id="ARBA00004651"/>
    </source>
</evidence>
<dbReference type="AlphaFoldDB" id="A0A329QKS3"/>
<keyword evidence="4 7" id="KW-0812">Transmembrane</keyword>
<feature type="transmembrane region" description="Helical" evidence="7">
    <location>
        <begin position="90"/>
        <end position="118"/>
    </location>
</feature>
<evidence type="ECO:0000256" key="6">
    <source>
        <dbReference type="ARBA" id="ARBA00023136"/>
    </source>
</evidence>
<dbReference type="PANTHER" id="PTHR43663">
    <property type="entry name" value="CHROMATE TRANSPORT PROTEIN-RELATED"/>
    <property type="match status" value="1"/>
</dbReference>
<dbReference type="Pfam" id="PF02417">
    <property type="entry name" value="Chromate_transp"/>
    <property type="match status" value="1"/>
</dbReference>
<dbReference type="InterPro" id="IPR052518">
    <property type="entry name" value="CHR_Transporter"/>
</dbReference>
<gene>
    <name evidence="8" type="ORF">DC345_21675</name>
</gene>
<keyword evidence="5 7" id="KW-1133">Transmembrane helix</keyword>
<evidence type="ECO:0000256" key="5">
    <source>
        <dbReference type="ARBA" id="ARBA00022989"/>
    </source>
</evidence>
<feature type="transmembrane region" description="Helical" evidence="7">
    <location>
        <begin position="124"/>
        <end position="144"/>
    </location>
</feature>
<dbReference type="EMBL" id="QEVW01000014">
    <property type="protein sequence ID" value="RAW12893.1"/>
    <property type="molecule type" value="Genomic_DNA"/>
</dbReference>
<dbReference type="Proteomes" id="UP000250642">
    <property type="component" value="Unassembled WGS sequence"/>
</dbReference>
<organism evidence="8 9">
    <name type="scientific">Paenibacillus taichungensis</name>
    <dbReference type="NCBI Taxonomy" id="484184"/>
    <lineage>
        <taxon>Bacteria</taxon>
        <taxon>Bacillati</taxon>
        <taxon>Bacillota</taxon>
        <taxon>Bacilli</taxon>
        <taxon>Bacillales</taxon>
        <taxon>Paenibacillaceae</taxon>
        <taxon>Paenibacillus</taxon>
    </lineage>
</organism>
<evidence type="ECO:0000313" key="8">
    <source>
        <dbReference type="EMBL" id="RAW12893.1"/>
    </source>
</evidence>
<dbReference type="InterPro" id="IPR003370">
    <property type="entry name" value="Chromate_transpt"/>
</dbReference>
<evidence type="ECO:0000256" key="2">
    <source>
        <dbReference type="ARBA" id="ARBA00005262"/>
    </source>
</evidence>
<evidence type="ECO:0000256" key="4">
    <source>
        <dbReference type="ARBA" id="ARBA00022692"/>
    </source>
</evidence>